<dbReference type="InterPro" id="IPR007379">
    <property type="entry name" value="Tim44-like_dom"/>
</dbReference>
<dbReference type="PANTHER" id="PTHR41542">
    <property type="entry name" value="BLL5807 PROTEIN"/>
    <property type="match status" value="1"/>
</dbReference>
<evidence type="ECO:0000313" key="4">
    <source>
        <dbReference type="EMBL" id="RDE48767.1"/>
    </source>
</evidence>
<dbReference type="PANTHER" id="PTHR41542:SF1">
    <property type="entry name" value="BLL5807 PROTEIN"/>
    <property type="match status" value="1"/>
</dbReference>
<feature type="compositionally biased region" description="Low complexity" evidence="1">
    <location>
        <begin position="37"/>
        <end position="57"/>
    </location>
</feature>
<evidence type="ECO:0000313" key="5">
    <source>
        <dbReference type="Proteomes" id="UP000253831"/>
    </source>
</evidence>
<keyword evidence="2" id="KW-1133">Transmembrane helix</keyword>
<dbReference type="Pfam" id="PF04280">
    <property type="entry name" value="Tim44"/>
    <property type="match status" value="1"/>
</dbReference>
<feature type="transmembrane region" description="Helical" evidence="2">
    <location>
        <begin position="92"/>
        <end position="110"/>
    </location>
</feature>
<proteinExistence type="predicted"/>
<dbReference type="InterPro" id="IPR032710">
    <property type="entry name" value="NTF2-like_dom_sf"/>
</dbReference>
<comment type="caution">
    <text evidence="4">The sequence shown here is derived from an EMBL/GenBank/DDBJ whole genome shotgun (WGS) entry which is preliminary data.</text>
</comment>
<reference evidence="4 5" key="1">
    <citation type="submission" date="2018-05" db="EMBL/GenBank/DDBJ databases">
        <title>Integrated omic analyses show evidence that a Ca. Accumulibacter phosphatis strain performs denitrification under micro-aerobic conditions.</title>
        <authorList>
            <person name="Camejo P.Y."/>
            <person name="Katherine M.D."/>
            <person name="Daniel N.R."/>
        </authorList>
    </citation>
    <scope>NUCLEOTIDE SEQUENCE [LARGE SCALE GENOMIC DNA]</scope>
    <source>
        <strain evidence="4">UW-LDO-IC</strain>
    </source>
</reference>
<evidence type="ECO:0000259" key="3">
    <source>
        <dbReference type="SMART" id="SM00978"/>
    </source>
</evidence>
<keyword evidence="2" id="KW-0472">Membrane</keyword>
<feature type="region of interest" description="Disordered" evidence="1">
    <location>
        <begin position="147"/>
        <end position="169"/>
    </location>
</feature>
<feature type="domain" description="Tim44-like" evidence="3">
    <location>
        <begin position="170"/>
        <end position="298"/>
    </location>
</feature>
<evidence type="ECO:0000256" key="1">
    <source>
        <dbReference type="SAM" id="MobiDB-lite"/>
    </source>
</evidence>
<dbReference type="SUPFAM" id="SSF54427">
    <property type="entry name" value="NTF2-like"/>
    <property type="match status" value="1"/>
</dbReference>
<evidence type="ECO:0000256" key="2">
    <source>
        <dbReference type="SAM" id="Phobius"/>
    </source>
</evidence>
<sequence>MKKFFVALAVCVFSFGLMVEDAEARRFGGGRSMGMQRQATPQKAAPAPTNAASPAAAAPKRNWMGPLAGLAAGLGIAALLSHFGLGEGMANLVMIALLAMAAFFVFKLLFRRKAASATGSGQRPLGYAGAGGTAVEPAQRFDARQEFAGSAGSAGGSQPGQSFGAAEKLSAQTPANIPADFDVEGFLRVAKLNFVRLQAANDAGNMDDIREFVSPEVFAEIKLQMGERHEATQQTDVVTVDAELLEVVTEGNRHIASVRMNGMIREEADTAALAFDEVWNLSKPVDGSGGWVVAGIQQVS</sequence>
<dbReference type="SMART" id="SM00978">
    <property type="entry name" value="Tim44"/>
    <property type="match status" value="1"/>
</dbReference>
<organism evidence="4 5">
    <name type="scientific">Candidatus Accumulibacter meliphilus</name>
    <dbReference type="NCBI Taxonomy" id="2211374"/>
    <lineage>
        <taxon>Bacteria</taxon>
        <taxon>Pseudomonadati</taxon>
        <taxon>Pseudomonadota</taxon>
        <taxon>Betaproteobacteria</taxon>
        <taxon>Candidatus Accumulibacter</taxon>
    </lineage>
</organism>
<keyword evidence="2" id="KW-0812">Transmembrane</keyword>
<gene>
    <name evidence="4" type="ORF">DVS81_20300</name>
</gene>
<accession>A0A369XKI5</accession>
<dbReference type="Proteomes" id="UP000253831">
    <property type="component" value="Unassembled WGS sequence"/>
</dbReference>
<dbReference type="AlphaFoldDB" id="A0A369XKI5"/>
<feature type="transmembrane region" description="Helical" evidence="2">
    <location>
        <begin position="63"/>
        <end position="85"/>
    </location>
</feature>
<dbReference type="EMBL" id="QPGA01000094">
    <property type="protein sequence ID" value="RDE48767.1"/>
    <property type="molecule type" value="Genomic_DNA"/>
</dbReference>
<protein>
    <submittedName>
        <fullName evidence="4">Tim44 domain-containing protein</fullName>
    </submittedName>
</protein>
<name>A0A369XKI5_9PROT</name>
<feature type="region of interest" description="Disordered" evidence="1">
    <location>
        <begin position="30"/>
        <end position="57"/>
    </location>
</feature>